<comment type="catalytic activity">
    <reaction evidence="9">
        <text>a 1,2-diacyl-sn-glycero-3-phospho-(1D-myo-inositol-4,5-bisphosphate) + H2O = 1D-myo-inositol 1,4,5-trisphosphate + a 1,2-diacyl-sn-glycerol + H(+)</text>
        <dbReference type="Rhea" id="RHEA:33179"/>
        <dbReference type="ChEBI" id="CHEBI:15377"/>
        <dbReference type="ChEBI" id="CHEBI:15378"/>
        <dbReference type="ChEBI" id="CHEBI:17815"/>
        <dbReference type="ChEBI" id="CHEBI:58456"/>
        <dbReference type="ChEBI" id="CHEBI:203600"/>
        <dbReference type="EC" id="3.1.4.11"/>
    </reaction>
</comment>
<reference evidence="11 12" key="1">
    <citation type="journal article" date="2017" name="Gigascience">
        <title>Draft genome of the honey bee ectoparasitic mite, Tropilaelaps mercedesae, is shaped by the parasitic life history.</title>
        <authorList>
            <person name="Dong X."/>
            <person name="Armstrong S.D."/>
            <person name="Xia D."/>
            <person name="Makepeace B.L."/>
            <person name="Darby A.C."/>
            <person name="Kadowaki T."/>
        </authorList>
    </citation>
    <scope>NUCLEOTIDE SEQUENCE [LARGE SCALE GENOMIC DNA]</scope>
    <source>
        <strain evidence="11">Wuxi-XJTLU</strain>
    </source>
</reference>
<dbReference type="GO" id="GO:0051209">
    <property type="term" value="P:release of sequestered calcium ion into cytosol"/>
    <property type="evidence" value="ECO:0007669"/>
    <property type="project" value="TreeGrafter"/>
</dbReference>
<sequence>MNHSYTVILSRKGLLEESETIALAKKINSQLSTVRLRQKIQEFSIESGERTGRIDQRQFVSLFKDLATRPEVFFLMVRYSGKDYFARDDLHFFLEGEQEMETIEEDVSRLIDEFEPSEEARTDEQMLLDGFTLYLLSQYASLMPRSHVHHDMTQPFTHYFISTWQIEDESDVLSSVEGYVQALTQGCRCVKIDLSLNEIANFVVGGTLPLQEVLDTIRDFAFAASKYPLIVQLNFSPLSHEDACRLAQKLRISLGEHLYISSATGANQPFSTNLSPESLKHKILLYFTSPSAGGGNGTGIASNKNNDRRKEGGIGFSDEWDFAHSASELAELATLNQFNASSHCIDLATQQNQQMENEVCVLSETAAIKLCHTLADELVHHSKRFLTQVEPSSDQIENGANQVNPLELWAAGIQMDA</sequence>
<dbReference type="InterPro" id="IPR001711">
    <property type="entry name" value="PLipase_C_Pinositol-sp_Y"/>
</dbReference>
<evidence type="ECO:0000259" key="10">
    <source>
        <dbReference type="PROSITE" id="PS50008"/>
    </source>
</evidence>
<dbReference type="GO" id="GO:0007214">
    <property type="term" value="P:gamma-aminobutyric acid signaling pathway"/>
    <property type="evidence" value="ECO:0007669"/>
    <property type="project" value="TreeGrafter"/>
</dbReference>
<keyword evidence="9" id="KW-0378">Hydrolase</keyword>
<dbReference type="PROSITE" id="PS50008">
    <property type="entry name" value="PIPLC_Y_DOMAIN"/>
    <property type="match status" value="1"/>
</dbReference>
<dbReference type="SUPFAM" id="SSF47473">
    <property type="entry name" value="EF-hand"/>
    <property type="match status" value="1"/>
</dbReference>
<evidence type="ECO:0000256" key="1">
    <source>
        <dbReference type="ARBA" id="ARBA00000110"/>
    </source>
</evidence>
<protein>
    <recommendedName>
        <fullName evidence="9">Phosphoinositide phospholipase C</fullName>
        <ecNumber evidence="9">3.1.4.11</ecNumber>
    </recommendedName>
</protein>
<dbReference type="GO" id="GO:0032228">
    <property type="term" value="P:regulation of synaptic transmission, GABAergic"/>
    <property type="evidence" value="ECO:0007669"/>
    <property type="project" value="TreeGrafter"/>
</dbReference>
<dbReference type="EC" id="3.1.4.11" evidence="9"/>
<evidence type="ECO:0000256" key="9">
    <source>
        <dbReference type="RuleBase" id="RU361133"/>
    </source>
</evidence>
<keyword evidence="4" id="KW-0479">Metal-binding</keyword>
<feature type="domain" description="PI-PLC Y-box" evidence="10">
    <location>
        <begin position="327"/>
        <end position="417"/>
    </location>
</feature>
<evidence type="ECO:0000313" key="12">
    <source>
        <dbReference type="Proteomes" id="UP000192247"/>
    </source>
</evidence>
<dbReference type="InterPro" id="IPR017946">
    <property type="entry name" value="PLC-like_Pdiesterase_TIM-brl"/>
</dbReference>
<keyword evidence="9" id="KW-0442">Lipid degradation</keyword>
<dbReference type="GO" id="GO:0046488">
    <property type="term" value="P:phosphatidylinositol metabolic process"/>
    <property type="evidence" value="ECO:0007669"/>
    <property type="project" value="TreeGrafter"/>
</dbReference>
<keyword evidence="9" id="KW-0443">Lipid metabolism</keyword>
<dbReference type="Pfam" id="PF00387">
    <property type="entry name" value="PI-PLC-Y"/>
    <property type="match status" value="1"/>
</dbReference>
<evidence type="ECO:0000256" key="4">
    <source>
        <dbReference type="ARBA" id="ARBA00022723"/>
    </source>
</evidence>
<dbReference type="GO" id="GO:0048015">
    <property type="term" value="P:phosphatidylinositol-mediated signaling"/>
    <property type="evidence" value="ECO:0007669"/>
    <property type="project" value="TreeGrafter"/>
</dbReference>
<dbReference type="Gene3D" id="1.10.238.10">
    <property type="entry name" value="EF-hand"/>
    <property type="match status" value="1"/>
</dbReference>
<comment type="subcellular location">
    <subcellularLocation>
        <location evidence="2">Cytoplasm</location>
    </subcellularLocation>
</comment>
<dbReference type="PANTHER" id="PTHR10336:SF196">
    <property type="entry name" value="PHOSPHOINOSITIDE PHOSPHOLIPASE C"/>
    <property type="match status" value="1"/>
</dbReference>
<dbReference type="GO" id="GO:0016829">
    <property type="term" value="F:lyase activity"/>
    <property type="evidence" value="ECO:0007669"/>
    <property type="project" value="UniProtKB-KW"/>
</dbReference>
<dbReference type="GO" id="GO:0004435">
    <property type="term" value="F:phosphatidylinositol-4,5-bisphosphate phospholipase C activity"/>
    <property type="evidence" value="ECO:0007669"/>
    <property type="project" value="UniProtKB-EC"/>
</dbReference>
<dbReference type="STRING" id="418985.A0A1V9Y326"/>
<dbReference type="AlphaFoldDB" id="A0A1V9Y326"/>
<gene>
    <name evidence="11" type="ORF">BIW11_00048</name>
</gene>
<keyword evidence="7" id="KW-0807">Transducer</keyword>
<evidence type="ECO:0000313" key="11">
    <source>
        <dbReference type="EMBL" id="OQR80139.1"/>
    </source>
</evidence>
<dbReference type="OrthoDB" id="269822at2759"/>
<dbReference type="InterPro" id="IPR000909">
    <property type="entry name" value="PLipase_C_PInositol-sp_X_dom"/>
</dbReference>
<comment type="catalytic activity">
    <reaction evidence="1">
        <text>an N-(acyl)-sphingosylphosphoethanolamine = an N-(acyl)-sphingosyl-1,3-cyclic phosphate + ethanolamine</text>
        <dbReference type="Rhea" id="RHEA:60648"/>
        <dbReference type="ChEBI" id="CHEBI:57603"/>
        <dbReference type="ChEBI" id="CHEBI:143891"/>
        <dbReference type="ChEBI" id="CHEBI:143892"/>
    </reaction>
</comment>
<dbReference type="Proteomes" id="UP000192247">
    <property type="component" value="Unassembled WGS sequence"/>
</dbReference>
<keyword evidence="12" id="KW-1185">Reference proteome</keyword>
<dbReference type="Pfam" id="PF00388">
    <property type="entry name" value="PI-PLC-X"/>
    <property type="match status" value="1"/>
</dbReference>
<dbReference type="InParanoid" id="A0A1V9Y326"/>
<dbReference type="FunFam" id="1.10.238.10:FF:000005">
    <property type="entry name" value="Phosphoinositide phospholipase C"/>
    <property type="match status" value="1"/>
</dbReference>
<dbReference type="GO" id="GO:0005737">
    <property type="term" value="C:cytoplasm"/>
    <property type="evidence" value="ECO:0007669"/>
    <property type="project" value="UniProtKB-SubCell"/>
</dbReference>
<dbReference type="InterPro" id="IPR011992">
    <property type="entry name" value="EF-hand-dom_pair"/>
</dbReference>
<keyword evidence="5" id="KW-0460">Magnesium</keyword>
<dbReference type="PANTHER" id="PTHR10336">
    <property type="entry name" value="PHOSPHOINOSITIDE-SPECIFIC PHOSPHOLIPASE C FAMILY PROTEIN"/>
    <property type="match status" value="1"/>
</dbReference>
<evidence type="ECO:0000256" key="8">
    <source>
        <dbReference type="ARBA" id="ARBA00023239"/>
    </source>
</evidence>
<evidence type="ECO:0000256" key="6">
    <source>
        <dbReference type="ARBA" id="ARBA00023157"/>
    </source>
</evidence>
<dbReference type="GO" id="GO:0046872">
    <property type="term" value="F:metal ion binding"/>
    <property type="evidence" value="ECO:0007669"/>
    <property type="project" value="UniProtKB-KW"/>
</dbReference>
<dbReference type="Pfam" id="PF09279">
    <property type="entry name" value="EF-hand_like"/>
    <property type="match status" value="1"/>
</dbReference>
<comment type="caution">
    <text evidence="11">The sequence shown here is derived from an EMBL/GenBank/DDBJ whole genome shotgun (WGS) entry which is preliminary data.</text>
</comment>
<dbReference type="SMART" id="SM00148">
    <property type="entry name" value="PLCXc"/>
    <property type="match status" value="1"/>
</dbReference>
<evidence type="ECO:0000256" key="3">
    <source>
        <dbReference type="ARBA" id="ARBA00022490"/>
    </source>
</evidence>
<dbReference type="EMBL" id="MNPL01000302">
    <property type="protein sequence ID" value="OQR80139.1"/>
    <property type="molecule type" value="Genomic_DNA"/>
</dbReference>
<dbReference type="InterPro" id="IPR001192">
    <property type="entry name" value="PI-PLC_fam"/>
</dbReference>
<dbReference type="GO" id="GO:0016042">
    <property type="term" value="P:lipid catabolic process"/>
    <property type="evidence" value="ECO:0007669"/>
    <property type="project" value="UniProtKB-KW"/>
</dbReference>
<dbReference type="SUPFAM" id="SSF51695">
    <property type="entry name" value="PLC-like phosphodiesterases"/>
    <property type="match status" value="1"/>
</dbReference>
<evidence type="ECO:0000256" key="2">
    <source>
        <dbReference type="ARBA" id="ARBA00004496"/>
    </source>
</evidence>
<keyword evidence="6" id="KW-1015">Disulfide bond</keyword>
<organism evidence="11 12">
    <name type="scientific">Tropilaelaps mercedesae</name>
    <dbReference type="NCBI Taxonomy" id="418985"/>
    <lineage>
        <taxon>Eukaryota</taxon>
        <taxon>Metazoa</taxon>
        <taxon>Ecdysozoa</taxon>
        <taxon>Arthropoda</taxon>
        <taxon>Chelicerata</taxon>
        <taxon>Arachnida</taxon>
        <taxon>Acari</taxon>
        <taxon>Parasitiformes</taxon>
        <taxon>Mesostigmata</taxon>
        <taxon>Gamasina</taxon>
        <taxon>Dermanyssoidea</taxon>
        <taxon>Laelapidae</taxon>
        <taxon>Tropilaelaps</taxon>
    </lineage>
</organism>
<dbReference type="Gene3D" id="3.20.20.190">
    <property type="entry name" value="Phosphatidylinositol (PI) phosphodiesterase"/>
    <property type="match status" value="1"/>
</dbReference>
<dbReference type="PRINTS" id="PR00390">
    <property type="entry name" value="PHPHLIPASEC"/>
</dbReference>
<evidence type="ECO:0000256" key="7">
    <source>
        <dbReference type="ARBA" id="ARBA00023224"/>
    </source>
</evidence>
<accession>A0A1V9Y326</accession>
<evidence type="ECO:0000256" key="5">
    <source>
        <dbReference type="ARBA" id="ARBA00022842"/>
    </source>
</evidence>
<proteinExistence type="predicted"/>
<keyword evidence="3" id="KW-0963">Cytoplasm</keyword>
<keyword evidence="8" id="KW-0456">Lyase</keyword>
<dbReference type="PROSITE" id="PS50007">
    <property type="entry name" value="PIPLC_X_DOMAIN"/>
    <property type="match status" value="1"/>
</dbReference>
<dbReference type="InterPro" id="IPR015359">
    <property type="entry name" value="PLC_EF-hand-like"/>
</dbReference>
<name>A0A1V9Y326_9ACAR</name>